<evidence type="ECO:0000313" key="1">
    <source>
        <dbReference type="EMBL" id="KAL3667536.1"/>
    </source>
</evidence>
<organism evidence="1 2">
    <name type="scientific">Phytophthora oleae</name>
    <dbReference type="NCBI Taxonomy" id="2107226"/>
    <lineage>
        <taxon>Eukaryota</taxon>
        <taxon>Sar</taxon>
        <taxon>Stramenopiles</taxon>
        <taxon>Oomycota</taxon>
        <taxon>Peronosporomycetes</taxon>
        <taxon>Peronosporales</taxon>
        <taxon>Peronosporaceae</taxon>
        <taxon>Phytophthora</taxon>
    </lineage>
</organism>
<dbReference type="Proteomes" id="UP001632037">
    <property type="component" value="Unassembled WGS sequence"/>
</dbReference>
<reference evidence="1 2" key="1">
    <citation type="submission" date="2024-09" db="EMBL/GenBank/DDBJ databases">
        <title>Genome sequencing and assembly of Phytophthora oleae, isolate VK10A, causative agent of rot of olive drupes.</title>
        <authorList>
            <person name="Conti Taguali S."/>
            <person name="Riolo M."/>
            <person name="La Spada F."/>
            <person name="Cacciola S.O."/>
            <person name="Dionisio G."/>
        </authorList>
    </citation>
    <scope>NUCLEOTIDE SEQUENCE [LARGE SCALE GENOMIC DNA]</scope>
    <source>
        <strain evidence="1 2">VK10A</strain>
    </source>
</reference>
<evidence type="ECO:0000313" key="2">
    <source>
        <dbReference type="Proteomes" id="UP001632037"/>
    </source>
</evidence>
<dbReference type="AlphaFoldDB" id="A0ABD3FM46"/>
<evidence type="ECO:0008006" key="3">
    <source>
        <dbReference type="Google" id="ProtNLM"/>
    </source>
</evidence>
<dbReference type="EMBL" id="JBIMZQ010000013">
    <property type="protein sequence ID" value="KAL3667536.1"/>
    <property type="molecule type" value="Genomic_DNA"/>
</dbReference>
<gene>
    <name evidence="1" type="ORF">V7S43_007091</name>
</gene>
<keyword evidence="2" id="KW-1185">Reference proteome</keyword>
<sequence>MDAAEQTPAKPKQKLRQQALLLMMPGQRCVRPWKSTCGWDPVEVISDAREDAIDEELAAEEWRT</sequence>
<name>A0ABD3FM46_9STRA</name>
<accession>A0ABD3FM46</accession>
<proteinExistence type="predicted"/>
<comment type="caution">
    <text evidence="1">The sequence shown here is derived from an EMBL/GenBank/DDBJ whole genome shotgun (WGS) entry which is preliminary data.</text>
</comment>
<protein>
    <recommendedName>
        <fullName evidence="3">PiggyBac transposable element-derived protein domain-containing protein</fullName>
    </recommendedName>
</protein>